<dbReference type="InterPro" id="IPR052228">
    <property type="entry name" value="Sec_Metab_Biosynth_Oxidored"/>
</dbReference>
<dbReference type="InterPro" id="IPR002347">
    <property type="entry name" value="SDR_fam"/>
</dbReference>
<organism evidence="2 3">
    <name type="scientific">Podospora bellae-mahoneyi</name>
    <dbReference type="NCBI Taxonomy" id="2093777"/>
    <lineage>
        <taxon>Eukaryota</taxon>
        <taxon>Fungi</taxon>
        <taxon>Dikarya</taxon>
        <taxon>Ascomycota</taxon>
        <taxon>Pezizomycotina</taxon>
        <taxon>Sordariomycetes</taxon>
        <taxon>Sordariomycetidae</taxon>
        <taxon>Sordariales</taxon>
        <taxon>Podosporaceae</taxon>
        <taxon>Podospora</taxon>
    </lineage>
</organism>
<dbReference type="Proteomes" id="UP001322138">
    <property type="component" value="Unassembled WGS sequence"/>
</dbReference>
<accession>A0ABR0FJ78</accession>
<dbReference type="Pfam" id="PF00106">
    <property type="entry name" value="adh_short"/>
    <property type="match status" value="1"/>
</dbReference>
<evidence type="ECO:0000313" key="3">
    <source>
        <dbReference type="Proteomes" id="UP001322138"/>
    </source>
</evidence>
<keyword evidence="1" id="KW-0560">Oxidoreductase</keyword>
<reference evidence="2 3" key="1">
    <citation type="journal article" date="2023" name="bioRxiv">
        <title>High-quality genome assemblies of four members of thePodospora anserinaspecies complex.</title>
        <authorList>
            <person name="Ament-Velasquez S.L."/>
            <person name="Vogan A.A."/>
            <person name="Wallerman O."/>
            <person name="Hartmann F."/>
            <person name="Gautier V."/>
            <person name="Silar P."/>
            <person name="Giraud T."/>
            <person name="Johannesson H."/>
        </authorList>
    </citation>
    <scope>NUCLEOTIDE SEQUENCE [LARGE SCALE GENOMIC DNA]</scope>
    <source>
        <strain evidence="2 3">CBS 112042</strain>
    </source>
</reference>
<evidence type="ECO:0000313" key="2">
    <source>
        <dbReference type="EMBL" id="KAK4642957.1"/>
    </source>
</evidence>
<evidence type="ECO:0000256" key="1">
    <source>
        <dbReference type="ARBA" id="ARBA00023002"/>
    </source>
</evidence>
<dbReference type="InterPro" id="IPR036291">
    <property type="entry name" value="NAD(P)-bd_dom_sf"/>
</dbReference>
<dbReference type="EMBL" id="JAFFGZ010000006">
    <property type="protein sequence ID" value="KAK4642957.1"/>
    <property type="molecule type" value="Genomic_DNA"/>
</dbReference>
<dbReference type="GeneID" id="87897965"/>
<sequence>MVSYTEILSSNALITTSTTPLRVAVFVGGTSGIGKLTIRALVATGTPIKIYLLGRKPSQSRTLPFIKELHTLNPKAEIIFTEAEVSLLADVKRVCSLISSLESKIDLLFLSAGFAPWGGQRKETAEGHEVAQALEYYSRMLFILLLLPFLDGGRVVSVLGGGMEITYFLDMEDWELKKEGNFTIWRARPQYIAMNTITLDRLAKENPNVTFIHSLPGAVDTGNVRRGWDGKSILGWAFIRFIEGVNWLVAFSGEESGQRHLFQSTSAAFGGRGVPWSGEAGRATAGGLFLVSNKCDCTPNTKVVDQLRDKGQEKLWGHTMEILGPYL</sequence>
<dbReference type="PANTHER" id="PTHR47534:SF3">
    <property type="entry name" value="ALCOHOL DEHYDROGENASE-LIKE C-TERMINAL DOMAIN-CONTAINING PROTEIN"/>
    <property type="match status" value="1"/>
</dbReference>
<dbReference type="SUPFAM" id="SSF51735">
    <property type="entry name" value="NAD(P)-binding Rossmann-fold domains"/>
    <property type="match status" value="1"/>
</dbReference>
<dbReference type="PANTHER" id="PTHR47534">
    <property type="entry name" value="YALI0E05731P"/>
    <property type="match status" value="1"/>
</dbReference>
<gene>
    <name evidence="2" type="ORF">QC761_401950</name>
</gene>
<dbReference type="RefSeq" id="XP_062731933.1">
    <property type="nucleotide sequence ID" value="XM_062878483.1"/>
</dbReference>
<dbReference type="Gene3D" id="3.40.50.720">
    <property type="entry name" value="NAD(P)-binding Rossmann-like Domain"/>
    <property type="match status" value="1"/>
</dbReference>
<proteinExistence type="predicted"/>
<comment type="caution">
    <text evidence="2">The sequence shown here is derived from an EMBL/GenBank/DDBJ whole genome shotgun (WGS) entry which is preliminary data.</text>
</comment>
<protein>
    <submittedName>
        <fullName evidence="2">Uncharacterized protein</fullName>
    </submittedName>
</protein>
<name>A0ABR0FJ78_9PEZI</name>
<keyword evidence="3" id="KW-1185">Reference proteome</keyword>